<comment type="catalytic activity">
    <reaction evidence="1">
        <text>GDP-alpha-D-mannose + H2O = alpha-D-mannose 1-phosphate + GMP + 2 H(+)</text>
        <dbReference type="Rhea" id="RHEA:27978"/>
        <dbReference type="ChEBI" id="CHEBI:15377"/>
        <dbReference type="ChEBI" id="CHEBI:15378"/>
        <dbReference type="ChEBI" id="CHEBI:57527"/>
        <dbReference type="ChEBI" id="CHEBI:58115"/>
        <dbReference type="ChEBI" id="CHEBI:58409"/>
    </reaction>
</comment>
<dbReference type="PANTHER" id="PTHR11839:SF18">
    <property type="entry name" value="NUDIX HYDROLASE DOMAIN-CONTAINING PROTEIN"/>
    <property type="match status" value="1"/>
</dbReference>
<evidence type="ECO:0000313" key="10">
    <source>
        <dbReference type="Proteomes" id="UP000247792"/>
    </source>
</evidence>
<comment type="cofactor">
    <cofactor evidence="2">
        <name>Mg(2+)</name>
        <dbReference type="ChEBI" id="CHEBI:18420"/>
    </cofactor>
</comment>
<dbReference type="Gene3D" id="3.90.79.10">
    <property type="entry name" value="Nucleoside Triphosphate Pyrophosphohydrolase"/>
    <property type="match status" value="1"/>
</dbReference>
<evidence type="ECO:0000313" key="9">
    <source>
        <dbReference type="EMBL" id="PXX47126.1"/>
    </source>
</evidence>
<dbReference type="Proteomes" id="UP000247792">
    <property type="component" value="Unassembled WGS sequence"/>
</dbReference>
<organism evidence="9 10">
    <name type="scientific">Undibacterium pigrum</name>
    <dbReference type="NCBI Taxonomy" id="401470"/>
    <lineage>
        <taxon>Bacteria</taxon>
        <taxon>Pseudomonadati</taxon>
        <taxon>Pseudomonadota</taxon>
        <taxon>Betaproteobacteria</taxon>
        <taxon>Burkholderiales</taxon>
        <taxon>Oxalobacteraceae</taxon>
        <taxon>Undibacterium</taxon>
    </lineage>
</organism>
<accession>A0A318JEX8</accession>
<keyword evidence="10" id="KW-1185">Reference proteome</keyword>
<dbReference type="InterPro" id="IPR015797">
    <property type="entry name" value="NUDIX_hydrolase-like_dom_sf"/>
</dbReference>
<evidence type="ECO:0000256" key="6">
    <source>
        <dbReference type="ARBA" id="ARBA00032162"/>
    </source>
</evidence>
<evidence type="ECO:0000256" key="5">
    <source>
        <dbReference type="ARBA" id="ARBA00022801"/>
    </source>
</evidence>
<evidence type="ECO:0000256" key="1">
    <source>
        <dbReference type="ARBA" id="ARBA00000847"/>
    </source>
</evidence>
<reference evidence="9 10" key="1">
    <citation type="submission" date="2018-05" db="EMBL/GenBank/DDBJ databases">
        <title>Genomic Encyclopedia of Type Strains, Phase IV (KMG-IV): sequencing the most valuable type-strain genomes for metagenomic binning, comparative biology and taxonomic classification.</title>
        <authorList>
            <person name="Goeker M."/>
        </authorList>
    </citation>
    <scope>NUCLEOTIDE SEQUENCE [LARGE SCALE GENOMIC DNA]</scope>
    <source>
        <strain evidence="9 10">DSM 19792</strain>
    </source>
</reference>
<name>A0A318JEX8_9BURK</name>
<dbReference type="EMBL" id="QJKB01000001">
    <property type="protein sequence ID" value="PXX47126.1"/>
    <property type="molecule type" value="Genomic_DNA"/>
</dbReference>
<proteinExistence type="inferred from homology"/>
<evidence type="ECO:0000259" key="8">
    <source>
        <dbReference type="PROSITE" id="PS51462"/>
    </source>
</evidence>
<dbReference type="AlphaFoldDB" id="A0A318JEX8"/>
<dbReference type="InterPro" id="IPR020084">
    <property type="entry name" value="NUDIX_hydrolase_CS"/>
</dbReference>
<dbReference type="GO" id="GO:0006753">
    <property type="term" value="P:nucleoside phosphate metabolic process"/>
    <property type="evidence" value="ECO:0007669"/>
    <property type="project" value="TreeGrafter"/>
</dbReference>
<dbReference type="GO" id="GO:0019693">
    <property type="term" value="P:ribose phosphate metabolic process"/>
    <property type="evidence" value="ECO:0007669"/>
    <property type="project" value="TreeGrafter"/>
</dbReference>
<dbReference type="PROSITE" id="PS00893">
    <property type="entry name" value="NUDIX_BOX"/>
    <property type="match status" value="1"/>
</dbReference>
<feature type="domain" description="Nudix hydrolase" evidence="8">
    <location>
        <begin position="38"/>
        <end position="171"/>
    </location>
</feature>
<comment type="caution">
    <text evidence="9">The sequence shown here is derived from an EMBL/GenBank/DDBJ whole genome shotgun (WGS) entry which is preliminary data.</text>
</comment>
<comment type="similarity">
    <text evidence="3">Belongs to the Nudix hydrolase family. NudK subfamily.</text>
</comment>
<dbReference type="RefSeq" id="WP_110253535.1">
    <property type="nucleotide sequence ID" value="NZ_QJKB01000001.1"/>
</dbReference>
<dbReference type="InterPro" id="IPR000086">
    <property type="entry name" value="NUDIX_hydrolase_dom"/>
</dbReference>
<evidence type="ECO:0000256" key="2">
    <source>
        <dbReference type="ARBA" id="ARBA00001946"/>
    </source>
</evidence>
<dbReference type="PANTHER" id="PTHR11839">
    <property type="entry name" value="UDP/ADP-SUGAR PYROPHOSPHATASE"/>
    <property type="match status" value="1"/>
</dbReference>
<dbReference type="PROSITE" id="PS51462">
    <property type="entry name" value="NUDIX"/>
    <property type="match status" value="1"/>
</dbReference>
<dbReference type="CDD" id="cd03424">
    <property type="entry name" value="NUDIX_ADPRase_Nudt5_UGPPase_Nudt14"/>
    <property type="match status" value="1"/>
</dbReference>
<evidence type="ECO:0000256" key="7">
    <source>
        <dbReference type="ARBA" id="ARBA00032272"/>
    </source>
</evidence>
<dbReference type="OrthoDB" id="5511555at2"/>
<protein>
    <recommendedName>
        <fullName evidence="4">GDP-mannose pyrophosphatase</fullName>
    </recommendedName>
    <alternativeName>
        <fullName evidence="6">GDP-mannose hydrolase</fullName>
    </alternativeName>
    <alternativeName>
        <fullName evidence="7">GDPMK</fullName>
    </alternativeName>
</protein>
<evidence type="ECO:0000256" key="4">
    <source>
        <dbReference type="ARBA" id="ARBA00016377"/>
    </source>
</evidence>
<gene>
    <name evidence="9" type="ORF">DFR42_101702</name>
</gene>
<sequence length="183" mass="20681">MKPWETLSSKILISDSWLTLTADTCQLPNGQIIEPYYVLHEADWVHVFAQADDGRILTVKQFRYGVKKVCLELPGGVIDEGEAPILAAQRELLEETGYTATHWQTLGTMYANPARQTNTIHLFFATGLDLKGEQQLDVSEDIEFDFLAIPEIQQKIETNEFSQALHIASFYRGLHALTLNTNK</sequence>
<dbReference type="SUPFAM" id="SSF55811">
    <property type="entry name" value="Nudix"/>
    <property type="match status" value="1"/>
</dbReference>
<dbReference type="GO" id="GO:0016787">
    <property type="term" value="F:hydrolase activity"/>
    <property type="evidence" value="ECO:0007669"/>
    <property type="project" value="UniProtKB-KW"/>
</dbReference>
<keyword evidence="5" id="KW-0378">Hydrolase</keyword>
<dbReference type="Pfam" id="PF00293">
    <property type="entry name" value="NUDIX"/>
    <property type="match status" value="1"/>
</dbReference>
<evidence type="ECO:0000256" key="3">
    <source>
        <dbReference type="ARBA" id="ARBA00007275"/>
    </source>
</evidence>